<dbReference type="AlphaFoldDB" id="A0A9P1DNX9"/>
<sequence length="485" mass="53156">MVILHVDGRKPEEVKVQDLRRSDHYPLPHLRLQLHWGSLAASCSTAQGALLSVEDKEERRGQNNSKPNSTHVEVLPGLGAPFFNREKEAMPNEESSRKAHPKYSVNSCGLRGVYFKQVKISKAGISIIEELPPPGERRPRELLFCNLELVRLDWKKDYQAACCPALPVTVDVMDQQLKLAISGAQVDCQLPGRSDARSDRKSDHTLGGVTGQELPAVILANRGQGDRAFLSLQIKRCVSTSGDYLLPFVNMAMDSVDLTLDDGWLDPLQVWAAQLSTGASAGRSMQRFQCLAETAGKPVLEGYTPPPLPAVIQVDNFFISKVELTVWCALKLRTVRFLPQWIRTAIGMLSLSGELTLDGVELKLPEQKLQRHRGSLTDFLRNLGSMYAVNLLTHAAGLLGKSSVLNLPRVPWRIGMTAFSYVSDSVGLLSGEAPCGPAGWAGPLLSGLPAGPVLAIIKIHQTNNSTNTVQTLKPRDKTCTKHDEL</sequence>
<dbReference type="OrthoDB" id="272810at2759"/>
<accession>A0A9P1DNX9</accession>
<reference evidence="2 3" key="2">
    <citation type="submission" date="2024-05" db="EMBL/GenBank/DDBJ databases">
        <authorList>
            <person name="Chen Y."/>
            <person name="Shah S."/>
            <person name="Dougan E. K."/>
            <person name="Thang M."/>
            <person name="Chan C."/>
        </authorList>
    </citation>
    <scope>NUCLEOTIDE SEQUENCE [LARGE SCALE GENOMIC DNA]</scope>
</reference>
<evidence type="ECO:0000313" key="2">
    <source>
        <dbReference type="EMBL" id="CAL4801224.1"/>
    </source>
</evidence>
<name>A0A9P1DNX9_9DINO</name>
<proteinExistence type="predicted"/>
<dbReference type="Proteomes" id="UP001152797">
    <property type="component" value="Unassembled WGS sequence"/>
</dbReference>
<evidence type="ECO:0000313" key="3">
    <source>
        <dbReference type="Proteomes" id="UP001152797"/>
    </source>
</evidence>
<organism evidence="1">
    <name type="scientific">Cladocopium goreaui</name>
    <dbReference type="NCBI Taxonomy" id="2562237"/>
    <lineage>
        <taxon>Eukaryota</taxon>
        <taxon>Sar</taxon>
        <taxon>Alveolata</taxon>
        <taxon>Dinophyceae</taxon>
        <taxon>Suessiales</taxon>
        <taxon>Symbiodiniaceae</taxon>
        <taxon>Cladocopium</taxon>
    </lineage>
</organism>
<dbReference type="EMBL" id="CAMXCT030006090">
    <property type="protein sequence ID" value="CAL4801224.1"/>
    <property type="molecule type" value="Genomic_DNA"/>
</dbReference>
<dbReference type="EMBL" id="CAMXCT020006090">
    <property type="protein sequence ID" value="CAL1167287.1"/>
    <property type="molecule type" value="Genomic_DNA"/>
</dbReference>
<keyword evidence="3" id="KW-1185">Reference proteome</keyword>
<evidence type="ECO:0000313" key="1">
    <source>
        <dbReference type="EMBL" id="CAI4013912.1"/>
    </source>
</evidence>
<protein>
    <submittedName>
        <fullName evidence="2">Peroxin/Ferlin domain-containing protein</fullName>
    </submittedName>
</protein>
<reference evidence="1" key="1">
    <citation type="submission" date="2022-10" db="EMBL/GenBank/DDBJ databases">
        <authorList>
            <person name="Chen Y."/>
            <person name="Dougan E. K."/>
            <person name="Chan C."/>
            <person name="Rhodes N."/>
            <person name="Thang M."/>
        </authorList>
    </citation>
    <scope>NUCLEOTIDE SEQUENCE</scope>
</reference>
<gene>
    <name evidence="1" type="ORF">C1SCF055_LOCUS38851</name>
</gene>
<dbReference type="EMBL" id="CAMXCT010006090">
    <property type="protein sequence ID" value="CAI4013912.1"/>
    <property type="molecule type" value="Genomic_DNA"/>
</dbReference>
<comment type="caution">
    <text evidence="1">The sequence shown here is derived from an EMBL/GenBank/DDBJ whole genome shotgun (WGS) entry which is preliminary data.</text>
</comment>